<name>A0ABR6ZQZ7_9BURK</name>
<evidence type="ECO:0000256" key="1">
    <source>
        <dbReference type="SAM" id="MobiDB-lite"/>
    </source>
</evidence>
<evidence type="ECO:0000256" key="2">
    <source>
        <dbReference type="SAM" id="SignalP"/>
    </source>
</evidence>
<dbReference type="EMBL" id="JACOGF010000005">
    <property type="protein sequence ID" value="MBC3918258.1"/>
    <property type="molecule type" value="Genomic_DNA"/>
</dbReference>
<accession>A0ABR6ZQZ7</accession>
<keyword evidence="2" id="KW-0732">Signal</keyword>
<proteinExistence type="predicted"/>
<feature type="signal peptide" evidence="2">
    <location>
        <begin position="1"/>
        <end position="21"/>
    </location>
</feature>
<dbReference type="PANTHER" id="PTHR43265:SF1">
    <property type="entry name" value="ESTERASE ESTD"/>
    <property type="match status" value="1"/>
</dbReference>
<feature type="region of interest" description="Disordered" evidence="1">
    <location>
        <begin position="29"/>
        <end position="48"/>
    </location>
</feature>
<evidence type="ECO:0000259" key="3">
    <source>
        <dbReference type="Pfam" id="PF12146"/>
    </source>
</evidence>
<keyword evidence="5" id="KW-1185">Reference proteome</keyword>
<dbReference type="InterPro" id="IPR053145">
    <property type="entry name" value="AB_hydrolase_Est10"/>
</dbReference>
<feature type="chain" id="PRO_5047484422" evidence="2">
    <location>
        <begin position="22"/>
        <end position="450"/>
    </location>
</feature>
<reference evidence="4 5" key="1">
    <citation type="submission" date="2020-08" db="EMBL/GenBank/DDBJ databases">
        <title>Novel species isolated from subtropical streams in China.</title>
        <authorList>
            <person name="Lu H."/>
        </authorList>
    </citation>
    <scope>NUCLEOTIDE SEQUENCE [LARGE SCALE GENOMIC DNA]</scope>
    <source>
        <strain evidence="4 5">CY18W</strain>
    </source>
</reference>
<sequence length="450" mass="48840">MKNLSFALLAASLLSCSISFAQDTRRVPESGATGASLRDTVSPGQAMPAPESLQSILCETGIFRKDKLTFVAITKTDKGFSYTFSDGTIGNMQDAGAPVECGKDAVLVRGKENWSKVVLSETNTRFESNGILLAGRLMEAPGAGKNTPLVVYAHGSEGAGWIDRAGDPYQMVGRGVSVFVYDKRGTGLSGGEYTQNFPLLAEDLVAASREAKRLAAGRYGRFGLVGLSQGGWIVPLASARAQADFLGVGYGLAVDITEQDAAQVTRELRDLGYGDDIVAKARKLTDITARIARSEAKESLDELAEVQNQFGKEVWFSRIKGGYSGALLGLSVDKLRQNGIPPQFQKLNIDWSLHPVQVLSKVNVPQMWAFADEDRQAPGAVTLERLSELRKQGSHITIYRFPDTGHGMREYVEAKDGTRKHVRIAPGFYELMADWAKGKLDGTYGKAYRQ</sequence>
<gene>
    <name evidence="4" type="ORF">H8L32_12275</name>
</gene>
<keyword evidence="4" id="KW-0378">Hydrolase</keyword>
<dbReference type="Proteomes" id="UP000650424">
    <property type="component" value="Unassembled WGS sequence"/>
</dbReference>
<dbReference type="PROSITE" id="PS51257">
    <property type="entry name" value="PROKAR_LIPOPROTEIN"/>
    <property type="match status" value="1"/>
</dbReference>
<dbReference type="Gene3D" id="3.40.50.1820">
    <property type="entry name" value="alpha/beta hydrolase"/>
    <property type="match status" value="1"/>
</dbReference>
<evidence type="ECO:0000313" key="5">
    <source>
        <dbReference type="Proteomes" id="UP000650424"/>
    </source>
</evidence>
<dbReference type="SUPFAM" id="SSF53474">
    <property type="entry name" value="alpha/beta-Hydrolases"/>
    <property type="match status" value="1"/>
</dbReference>
<dbReference type="InterPro" id="IPR029058">
    <property type="entry name" value="AB_hydrolase_fold"/>
</dbReference>
<dbReference type="GO" id="GO:0016787">
    <property type="term" value="F:hydrolase activity"/>
    <property type="evidence" value="ECO:0007669"/>
    <property type="project" value="UniProtKB-KW"/>
</dbReference>
<dbReference type="InterPro" id="IPR022742">
    <property type="entry name" value="Hydrolase_4"/>
</dbReference>
<organism evidence="4 5">
    <name type="scientific">Undibacterium hunanense</name>
    <dbReference type="NCBI Taxonomy" id="2762292"/>
    <lineage>
        <taxon>Bacteria</taxon>
        <taxon>Pseudomonadati</taxon>
        <taxon>Pseudomonadota</taxon>
        <taxon>Betaproteobacteria</taxon>
        <taxon>Burkholderiales</taxon>
        <taxon>Oxalobacteraceae</taxon>
        <taxon>Undibacterium</taxon>
    </lineage>
</organism>
<feature type="domain" description="Serine aminopeptidase S33" evidence="3">
    <location>
        <begin position="149"/>
        <end position="246"/>
    </location>
</feature>
<dbReference type="Pfam" id="PF12146">
    <property type="entry name" value="Hydrolase_4"/>
    <property type="match status" value="1"/>
</dbReference>
<protein>
    <submittedName>
        <fullName evidence="4">Alpha/beta hydrolase</fullName>
    </submittedName>
</protein>
<dbReference type="RefSeq" id="WP_186947517.1">
    <property type="nucleotide sequence ID" value="NZ_JACOGF010000005.1"/>
</dbReference>
<dbReference type="PANTHER" id="PTHR43265">
    <property type="entry name" value="ESTERASE ESTD"/>
    <property type="match status" value="1"/>
</dbReference>
<evidence type="ECO:0000313" key="4">
    <source>
        <dbReference type="EMBL" id="MBC3918258.1"/>
    </source>
</evidence>
<comment type="caution">
    <text evidence="4">The sequence shown here is derived from an EMBL/GenBank/DDBJ whole genome shotgun (WGS) entry which is preliminary data.</text>
</comment>